<evidence type="ECO:0000313" key="1">
    <source>
        <dbReference type="EMBL" id="KKL79030.1"/>
    </source>
</evidence>
<protein>
    <submittedName>
        <fullName evidence="1">Uncharacterized protein</fullName>
    </submittedName>
</protein>
<gene>
    <name evidence="1" type="ORF">LCGC14_2018890</name>
</gene>
<reference evidence="1" key="1">
    <citation type="journal article" date="2015" name="Nature">
        <title>Complex archaea that bridge the gap between prokaryotes and eukaryotes.</title>
        <authorList>
            <person name="Spang A."/>
            <person name="Saw J.H."/>
            <person name="Jorgensen S.L."/>
            <person name="Zaremba-Niedzwiedzka K."/>
            <person name="Martijn J."/>
            <person name="Lind A.E."/>
            <person name="van Eijk R."/>
            <person name="Schleper C."/>
            <person name="Guy L."/>
            <person name="Ettema T.J."/>
        </authorList>
    </citation>
    <scope>NUCLEOTIDE SEQUENCE</scope>
</reference>
<accession>A0A0F9HBF4</accession>
<organism evidence="1">
    <name type="scientific">marine sediment metagenome</name>
    <dbReference type="NCBI Taxonomy" id="412755"/>
    <lineage>
        <taxon>unclassified sequences</taxon>
        <taxon>metagenomes</taxon>
        <taxon>ecological metagenomes</taxon>
    </lineage>
</organism>
<comment type="caution">
    <text evidence="1">The sequence shown here is derived from an EMBL/GenBank/DDBJ whole genome shotgun (WGS) entry which is preliminary data.</text>
</comment>
<feature type="non-terminal residue" evidence="1">
    <location>
        <position position="36"/>
    </location>
</feature>
<dbReference type="AlphaFoldDB" id="A0A0F9HBF4"/>
<proteinExistence type="predicted"/>
<sequence length="36" mass="4105">MIKAFIKGVLEFRLSCTTHYEGAKLQAYDCGRDMAH</sequence>
<name>A0A0F9HBF4_9ZZZZ</name>
<dbReference type="EMBL" id="LAZR01023285">
    <property type="protein sequence ID" value="KKL79030.1"/>
    <property type="molecule type" value="Genomic_DNA"/>
</dbReference>